<evidence type="ECO:0000256" key="14">
    <source>
        <dbReference type="SAM" id="Phobius"/>
    </source>
</evidence>
<keyword evidence="7" id="KW-1043">Host membrane</keyword>
<dbReference type="InterPro" id="IPR018154">
    <property type="entry name" value="TLV/ENV_coat_polyprotein"/>
</dbReference>
<dbReference type="PANTHER" id="PTHR10424:SF81">
    <property type="entry name" value="ERVV2 PROTEIN"/>
    <property type="match status" value="1"/>
</dbReference>
<organism evidence="15 16">
    <name type="scientific">Xyrichtys novacula</name>
    <name type="common">Pearly razorfish</name>
    <name type="synonym">Hemipteronotus novacula</name>
    <dbReference type="NCBI Taxonomy" id="13765"/>
    <lineage>
        <taxon>Eukaryota</taxon>
        <taxon>Metazoa</taxon>
        <taxon>Chordata</taxon>
        <taxon>Craniata</taxon>
        <taxon>Vertebrata</taxon>
        <taxon>Euteleostomi</taxon>
        <taxon>Actinopterygii</taxon>
        <taxon>Neopterygii</taxon>
        <taxon>Teleostei</taxon>
        <taxon>Neoteleostei</taxon>
        <taxon>Acanthomorphata</taxon>
        <taxon>Eupercaria</taxon>
        <taxon>Labriformes</taxon>
        <taxon>Labridae</taxon>
        <taxon>Xyrichtys</taxon>
    </lineage>
</organism>
<evidence type="ECO:0000256" key="4">
    <source>
        <dbReference type="ARBA" id="ARBA00022511"/>
    </source>
</evidence>
<evidence type="ECO:0000256" key="7">
    <source>
        <dbReference type="ARBA" id="ARBA00022870"/>
    </source>
</evidence>
<evidence type="ECO:0000256" key="10">
    <source>
        <dbReference type="ARBA" id="ARBA00023139"/>
    </source>
</evidence>
<dbReference type="AlphaFoldDB" id="A0AAV1G1Q8"/>
<keyword evidence="5" id="KW-0945">Host-virus interaction</keyword>
<accession>A0AAV1G1Q8</accession>
<evidence type="ECO:0000256" key="1">
    <source>
        <dbReference type="ARBA" id="ARBA00004402"/>
    </source>
</evidence>
<keyword evidence="9 14" id="KW-0472">Membrane</keyword>
<feature type="transmembrane region" description="Helical" evidence="14">
    <location>
        <begin position="108"/>
        <end position="134"/>
    </location>
</feature>
<dbReference type="Gene3D" id="1.10.287.210">
    <property type="match status" value="1"/>
</dbReference>
<name>A0AAV1G1Q8_XYRNO</name>
<protein>
    <submittedName>
        <fullName evidence="15">Syncytin-2-like</fullName>
    </submittedName>
</protein>
<evidence type="ECO:0000256" key="5">
    <source>
        <dbReference type="ARBA" id="ARBA00022581"/>
    </source>
</evidence>
<keyword evidence="6 14" id="KW-0812">Transmembrane</keyword>
<reference evidence="15" key="1">
    <citation type="submission" date="2023-08" db="EMBL/GenBank/DDBJ databases">
        <authorList>
            <person name="Alioto T."/>
            <person name="Alioto T."/>
            <person name="Gomez Garrido J."/>
        </authorList>
    </citation>
    <scope>NUCLEOTIDE SEQUENCE</scope>
</reference>
<keyword evidence="10" id="KW-0564">Palmitate</keyword>
<gene>
    <name evidence="15" type="ORF">XNOV1_A035116</name>
</gene>
<keyword evidence="11" id="KW-1015">Disulfide bond</keyword>
<evidence type="ECO:0000256" key="9">
    <source>
        <dbReference type="ARBA" id="ARBA00023136"/>
    </source>
</evidence>
<keyword evidence="13" id="KW-0449">Lipoprotein</keyword>
<dbReference type="EMBL" id="OY660873">
    <property type="protein sequence ID" value="CAJ1066392.1"/>
    <property type="molecule type" value="Genomic_DNA"/>
</dbReference>
<evidence type="ECO:0000256" key="2">
    <source>
        <dbReference type="ARBA" id="ARBA00004531"/>
    </source>
</evidence>
<evidence type="ECO:0000256" key="6">
    <source>
        <dbReference type="ARBA" id="ARBA00022692"/>
    </source>
</evidence>
<dbReference type="PANTHER" id="PTHR10424">
    <property type="entry name" value="VIRAL ENVELOPE PROTEIN"/>
    <property type="match status" value="1"/>
</dbReference>
<proteinExistence type="predicted"/>
<evidence type="ECO:0000313" key="15">
    <source>
        <dbReference type="EMBL" id="CAJ1066392.1"/>
    </source>
</evidence>
<evidence type="ECO:0000256" key="8">
    <source>
        <dbReference type="ARBA" id="ARBA00022989"/>
    </source>
</evidence>
<sequence>MLQTETLDYRFGTFANITIRALEDVKEELTALRMMELQDCTVLDQLTAASGGVCALVGTFCCTFIPENDADGGIIQQAIVNLTALRMAVDGDHVNKVDWLSWMTSGPWYHILLKFLTPVATVLLLFCVFISCILQCLRLMITHAVSNSVRDALLQEHREVYLKLLEQAENMDTAV</sequence>
<dbReference type="Proteomes" id="UP001178508">
    <property type="component" value="Chromosome 10"/>
</dbReference>
<keyword evidence="16" id="KW-1185">Reference proteome</keyword>
<evidence type="ECO:0000256" key="13">
    <source>
        <dbReference type="ARBA" id="ARBA00023288"/>
    </source>
</evidence>
<evidence type="ECO:0000256" key="12">
    <source>
        <dbReference type="ARBA" id="ARBA00023180"/>
    </source>
</evidence>
<keyword evidence="4" id="KW-1032">Host cell membrane</keyword>
<dbReference type="SUPFAM" id="SSF58069">
    <property type="entry name" value="Virus ectodomain"/>
    <property type="match status" value="1"/>
</dbReference>
<keyword evidence="8 14" id="KW-1133">Transmembrane helix</keyword>
<keyword evidence="12" id="KW-0325">Glycoprotein</keyword>
<evidence type="ECO:0000256" key="3">
    <source>
        <dbReference type="ARBA" id="ARBA00004563"/>
    </source>
</evidence>
<evidence type="ECO:0000313" key="16">
    <source>
        <dbReference type="Proteomes" id="UP001178508"/>
    </source>
</evidence>
<comment type="subcellular location">
    <subcellularLocation>
        <location evidence="1">Host cell membrane</location>
        <topology evidence="1">Single-pass type I membrane protein</topology>
    </subcellularLocation>
    <subcellularLocation>
        <location evidence="2">Host endomembrane system</location>
        <topology evidence="2">Peripheral membrane protein</topology>
    </subcellularLocation>
    <subcellularLocation>
        <location evidence="3">Virion membrane</location>
        <topology evidence="3">Single-pass type I membrane protein</topology>
    </subcellularLocation>
</comment>
<evidence type="ECO:0000256" key="11">
    <source>
        <dbReference type="ARBA" id="ARBA00023157"/>
    </source>
</evidence>